<dbReference type="EMBL" id="KV417286">
    <property type="protein sequence ID" value="KZO95990.1"/>
    <property type="molecule type" value="Genomic_DNA"/>
</dbReference>
<protein>
    <submittedName>
        <fullName evidence="2">Uncharacterized protein</fullName>
    </submittedName>
</protein>
<feature type="region of interest" description="Disordered" evidence="1">
    <location>
        <begin position="172"/>
        <end position="266"/>
    </location>
</feature>
<feature type="compositionally biased region" description="Polar residues" evidence="1">
    <location>
        <begin position="201"/>
        <end position="212"/>
    </location>
</feature>
<evidence type="ECO:0000256" key="1">
    <source>
        <dbReference type="SAM" id="MobiDB-lite"/>
    </source>
</evidence>
<feature type="region of interest" description="Disordered" evidence="1">
    <location>
        <begin position="1"/>
        <end position="57"/>
    </location>
</feature>
<sequence length="266" mass="28014">MESFLPAPIQVTELPEQSLQTVDARPSSPAPTERSALLGVSRGTQASTASVEVPPIGTTSSFLPVGIPIQAVLEQCLQTINSSPILSEQTASRSASQATQTTSARAPAPIESAPSTTGPINNKHSGFEVPTSAFLFSHSPTPTPTHSAAPEDTAVKVLPSRFHTLQSEENVSTLTSRMEPSCSHGDIPPSEGMSGHANGLPVSSNGGPTSISMPKPRNWNQIPRLRNAPSEVSRPTWSLQPAVSSTPKKKRRSPRKRAVDGPLGRV</sequence>
<evidence type="ECO:0000313" key="2">
    <source>
        <dbReference type="EMBL" id="KZO95990.1"/>
    </source>
</evidence>
<feature type="compositionally biased region" description="Polar residues" evidence="1">
    <location>
        <begin position="233"/>
        <end position="243"/>
    </location>
</feature>
<feature type="compositionally biased region" description="Polar residues" evidence="1">
    <location>
        <begin position="113"/>
        <end position="124"/>
    </location>
</feature>
<reference evidence="2 3" key="1">
    <citation type="journal article" date="2016" name="Mol. Biol. Evol.">
        <title>Comparative Genomics of Early-Diverging Mushroom-Forming Fungi Provides Insights into the Origins of Lignocellulose Decay Capabilities.</title>
        <authorList>
            <person name="Nagy L.G."/>
            <person name="Riley R."/>
            <person name="Tritt A."/>
            <person name="Adam C."/>
            <person name="Daum C."/>
            <person name="Floudas D."/>
            <person name="Sun H."/>
            <person name="Yadav J.S."/>
            <person name="Pangilinan J."/>
            <person name="Larsson K.H."/>
            <person name="Matsuura K."/>
            <person name="Barry K."/>
            <person name="Labutti K."/>
            <person name="Kuo R."/>
            <person name="Ohm R.A."/>
            <person name="Bhattacharya S.S."/>
            <person name="Shirouzu T."/>
            <person name="Yoshinaga Y."/>
            <person name="Martin F.M."/>
            <person name="Grigoriev I.V."/>
            <person name="Hibbett D.S."/>
        </authorList>
    </citation>
    <scope>NUCLEOTIDE SEQUENCE [LARGE SCALE GENOMIC DNA]</scope>
    <source>
        <strain evidence="2 3">TUFC12733</strain>
    </source>
</reference>
<evidence type="ECO:0000313" key="3">
    <source>
        <dbReference type="Proteomes" id="UP000076738"/>
    </source>
</evidence>
<feature type="compositionally biased region" description="Basic residues" evidence="1">
    <location>
        <begin position="247"/>
        <end position="256"/>
    </location>
</feature>
<keyword evidence="3" id="KW-1185">Reference proteome</keyword>
<feature type="region of interest" description="Disordered" evidence="1">
    <location>
        <begin position="88"/>
        <end position="126"/>
    </location>
</feature>
<feature type="compositionally biased region" description="Low complexity" evidence="1">
    <location>
        <begin position="90"/>
        <end position="109"/>
    </location>
</feature>
<organism evidence="2 3">
    <name type="scientific">Calocera viscosa (strain TUFC12733)</name>
    <dbReference type="NCBI Taxonomy" id="1330018"/>
    <lineage>
        <taxon>Eukaryota</taxon>
        <taxon>Fungi</taxon>
        <taxon>Dikarya</taxon>
        <taxon>Basidiomycota</taxon>
        <taxon>Agaricomycotina</taxon>
        <taxon>Dacrymycetes</taxon>
        <taxon>Dacrymycetales</taxon>
        <taxon>Dacrymycetaceae</taxon>
        <taxon>Calocera</taxon>
    </lineage>
</organism>
<accession>A0A167LSN6</accession>
<proteinExistence type="predicted"/>
<dbReference type="AlphaFoldDB" id="A0A167LSN6"/>
<name>A0A167LSN6_CALVF</name>
<gene>
    <name evidence="2" type="ORF">CALVIDRAFT_145132</name>
</gene>
<dbReference type="Proteomes" id="UP000076738">
    <property type="component" value="Unassembled WGS sequence"/>
</dbReference>